<evidence type="ECO:0000256" key="4">
    <source>
        <dbReference type="ARBA" id="ARBA00023306"/>
    </source>
</evidence>
<name>A0A1W1VYL2_9FIRM</name>
<dbReference type="NCBIfam" id="TIGR00281">
    <property type="entry name" value="SMC-Scp complex subunit ScpB"/>
    <property type="match status" value="1"/>
</dbReference>
<evidence type="ECO:0000256" key="3">
    <source>
        <dbReference type="ARBA" id="ARBA00022829"/>
    </source>
</evidence>
<comment type="similarity">
    <text evidence="5">Belongs to the ScpB family.</text>
</comment>
<keyword evidence="3 5" id="KW-0159">Chromosome partition</keyword>
<dbReference type="InterPro" id="IPR036388">
    <property type="entry name" value="WH-like_DNA-bd_sf"/>
</dbReference>
<protein>
    <recommendedName>
        <fullName evidence="5">Segregation and condensation protein B</fullName>
    </recommendedName>
</protein>
<gene>
    <name evidence="5" type="primary">scpB</name>
    <name evidence="6" type="ORF">SAMN00808754_2338</name>
</gene>
<dbReference type="InterPro" id="IPR005234">
    <property type="entry name" value="ScpB_csome_segregation"/>
</dbReference>
<comment type="subcellular location">
    <subcellularLocation>
        <location evidence="5">Cytoplasm</location>
    </subcellularLocation>
    <text evidence="5">Associated with two foci at the outer edges of the nucleoid region in young cells, and at four foci within both cell halves in older cells.</text>
</comment>
<dbReference type="PANTHER" id="PTHR34298">
    <property type="entry name" value="SEGREGATION AND CONDENSATION PROTEIN B"/>
    <property type="match status" value="1"/>
</dbReference>
<dbReference type="PANTHER" id="PTHR34298:SF2">
    <property type="entry name" value="SEGREGATION AND CONDENSATION PROTEIN B"/>
    <property type="match status" value="1"/>
</dbReference>
<dbReference type="Pfam" id="PF04079">
    <property type="entry name" value="SMC_ScpB"/>
    <property type="match status" value="1"/>
</dbReference>
<dbReference type="GO" id="GO:0005737">
    <property type="term" value="C:cytoplasm"/>
    <property type="evidence" value="ECO:0007669"/>
    <property type="project" value="UniProtKB-SubCell"/>
</dbReference>
<keyword evidence="1 5" id="KW-0963">Cytoplasm</keyword>
<accession>A0A1W1VYL2</accession>
<keyword evidence="2 5" id="KW-0132">Cell division</keyword>
<comment type="subunit">
    <text evidence="5">Homodimer. Homodimerization may be required to stabilize the binding of ScpA to the Smc head domains. Component of a cohesin-like complex composed of ScpA, ScpB and the Smc homodimer, in which ScpA and ScpB bind to the head domain of Smc. The presence of the three proteins is required for the association of the complex with DNA.</text>
</comment>
<dbReference type="GO" id="GO:0051301">
    <property type="term" value="P:cell division"/>
    <property type="evidence" value="ECO:0007669"/>
    <property type="project" value="UniProtKB-KW"/>
</dbReference>
<dbReference type="AlphaFoldDB" id="A0A1W1VYL2"/>
<keyword evidence="4 5" id="KW-0131">Cell cycle</keyword>
<proteinExistence type="inferred from homology"/>
<reference evidence="6 7" key="1">
    <citation type="submission" date="2017-04" db="EMBL/GenBank/DDBJ databases">
        <authorList>
            <person name="Afonso C.L."/>
            <person name="Miller P.J."/>
            <person name="Scott M.A."/>
            <person name="Spackman E."/>
            <person name="Goraichik I."/>
            <person name="Dimitrov K.M."/>
            <person name="Suarez D.L."/>
            <person name="Swayne D.E."/>
        </authorList>
    </citation>
    <scope>NUCLEOTIDE SEQUENCE [LARGE SCALE GENOMIC DNA]</scope>
    <source>
        <strain evidence="6 7">ToBE</strain>
    </source>
</reference>
<dbReference type="HAMAP" id="MF_01804">
    <property type="entry name" value="ScpB"/>
    <property type="match status" value="1"/>
</dbReference>
<evidence type="ECO:0000256" key="5">
    <source>
        <dbReference type="HAMAP-Rule" id="MF_01804"/>
    </source>
</evidence>
<sequence>MAEGVIFLSLPSSRKNRAALECLLFVGGRPVSPVALARTLKISEREVEELVRELQELYEREGHGLQIRKVAGGYQMCTRPEYAAYIEELLKPELPSLSRAALETLAIIAYRQPITKAEIERLRGVKVDGVLANLLSRGLVKEVGRKDTPGRPILYGTTPLFLEHFGLESLKELPPLEEVASTGEQ</sequence>
<dbReference type="PIRSF" id="PIRSF019345">
    <property type="entry name" value="ScpB"/>
    <property type="match status" value="1"/>
</dbReference>
<evidence type="ECO:0000256" key="2">
    <source>
        <dbReference type="ARBA" id="ARBA00022618"/>
    </source>
</evidence>
<dbReference type="RefSeq" id="WP_231967729.1">
    <property type="nucleotide sequence ID" value="NZ_LT838272.1"/>
</dbReference>
<evidence type="ECO:0000256" key="1">
    <source>
        <dbReference type="ARBA" id="ARBA00022490"/>
    </source>
</evidence>
<evidence type="ECO:0000313" key="7">
    <source>
        <dbReference type="Proteomes" id="UP000192569"/>
    </source>
</evidence>
<dbReference type="STRING" id="698762.SAMN00808754_2338"/>
<dbReference type="GO" id="GO:0051304">
    <property type="term" value="P:chromosome separation"/>
    <property type="evidence" value="ECO:0007669"/>
    <property type="project" value="InterPro"/>
</dbReference>
<dbReference type="EMBL" id="LT838272">
    <property type="protein sequence ID" value="SMB98448.1"/>
    <property type="molecule type" value="Genomic_DNA"/>
</dbReference>
<comment type="function">
    <text evidence="5">Participates in chromosomal partition during cell division. May act via the formation of a condensin-like complex containing Smc and ScpA that pull DNA away from mid-cell into both cell halves.</text>
</comment>
<evidence type="ECO:0000313" key="6">
    <source>
        <dbReference type="EMBL" id="SMB98448.1"/>
    </source>
</evidence>
<dbReference type="InterPro" id="IPR036390">
    <property type="entry name" value="WH_DNA-bd_sf"/>
</dbReference>
<dbReference type="GO" id="GO:0006260">
    <property type="term" value="P:DNA replication"/>
    <property type="evidence" value="ECO:0007669"/>
    <property type="project" value="UniProtKB-UniRule"/>
</dbReference>
<dbReference type="Proteomes" id="UP000192569">
    <property type="component" value="Chromosome I"/>
</dbReference>
<keyword evidence="7" id="KW-1185">Reference proteome</keyword>
<organism evidence="6 7">
    <name type="scientific">Thermanaeromonas toyohensis ToBE</name>
    <dbReference type="NCBI Taxonomy" id="698762"/>
    <lineage>
        <taxon>Bacteria</taxon>
        <taxon>Bacillati</taxon>
        <taxon>Bacillota</taxon>
        <taxon>Clostridia</taxon>
        <taxon>Neomoorellales</taxon>
        <taxon>Neomoorellaceae</taxon>
        <taxon>Thermanaeromonas</taxon>
    </lineage>
</organism>
<dbReference type="SUPFAM" id="SSF46785">
    <property type="entry name" value="Winged helix' DNA-binding domain"/>
    <property type="match status" value="2"/>
</dbReference>
<dbReference type="Gene3D" id="1.10.10.10">
    <property type="entry name" value="Winged helix-like DNA-binding domain superfamily/Winged helix DNA-binding domain"/>
    <property type="match status" value="2"/>
</dbReference>